<dbReference type="AlphaFoldDB" id="A0AA88YGL5"/>
<evidence type="ECO:0000256" key="2">
    <source>
        <dbReference type="ARBA" id="ARBA00022525"/>
    </source>
</evidence>
<dbReference type="Pfam" id="PF00386">
    <property type="entry name" value="C1q"/>
    <property type="match status" value="1"/>
</dbReference>
<evidence type="ECO:0000313" key="5">
    <source>
        <dbReference type="EMBL" id="KAK3098913.1"/>
    </source>
</evidence>
<dbReference type="InterPro" id="IPR001073">
    <property type="entry name" value="C1q_dom"/>
</dbReference>
<protein>
    <recommendedName>
        <fullName evidence="4">C1q domain-containing protein</fullName>
    </recommendedName>
</protein>
<organism evidence="5 6">
    <name type="scientific">Pinctada imbricata</name>
    <name type="common">Atlantic pearl-oyster</name>
    <name type="synonym">Pinctada martensii</name>
    <dbReference type="NCBI Taxonomy" id="66713"/>
    <lineage>
        <taxon>Eukaryota</taxon>
        <taxon>Metazoa</taxon>
        <taxon>Spiralia</taxon>
        <taxon>Lophotrochozoa</taxon>
        <taxon>Mollusca</taxon>
        <taxon>Bivalvia</taxon>
        <taxon>Autobranchia</taxon>
        <taxon>Pteriomorphia</taxon>
        <taxon>Pterioida</taxon>
        <taxon>Pterioidea</taxon>
        <taxon>Pteriidae</taxon>
        <taxon>Pinctada</taxon>
    </lineage>
</organism>
<evidence type="ECO:0000256" key="1">
    <source>
        <dbReference type="ARBA" id="ARBA00004613"/>
    </source>
</evidence>
<dbReference type="PANTHER" id="PTHR22923:SF116">
    <property type="entry name" value="C1Q DOMAIN-CONTAINING PROTEIN"/>
    <property type="match status" value="1"/>
</dbReference>
<gene>
    <name evidence="5" type="ORF">FSP39_024264</name>
</gene>
<comment type="caution">
    <text evidence="5">The sequence shown here is derived from an EMBL/GenBank/DDBJ whole genome shotgun (WGS) entry which is preliminary data.</text>
</comment>
<sequence length="128" mass="14309">MVAFSAYPGSDLTKIRGETKVVFGSTRTNIGNAYDPKTGVFTAPVDGVYAFHWSLMISKGKYISTYISVNDKNQVLLYGDARPYPTWYFPSQSYVTDLRKGDRVYLITSDGTSDGYIHLSSTFTGYRL</sequence>
<dbReference type="SMART" id="SM00110">
    <property type="entry name" value="C1Q"/>
    <property type="match status" value="1"/>
</dbReference>
<dbReference type="GO" id="GO:0005576">
    <property type="term" value="C:extracellular region"/>
    <property type="evidence" value="ECO:0007669"/>
    <property type="project" value="UniProtKB-SubCell"/>
</dbReference>
<name>A0AA88YGL5_PINIB</name>
<dbReference type="SUPFAM" id="SSF49842">
    <property type="entry name" value="TNF-like"/>
    <property type="match status" value="1"/>
</dbReference>
<dbReference type="InterPro" id="IPR008983">
    <property type="entry name" value="Tumour_necrosis_fac-like_dom"/>
</dbReference>
<comment type="subcellular location">
    <subcellularLocation>
        <location evidence="1">Secreted</location>
    </subcellularLocation>
</comment>
<evidence type="ECO:0000313" key="6">
    <source>
        <dbReference type="Proteomes" id="UP001186944"/>
    </source>
</evidence>
<dbReference type="PROSITE" id="PS50871">
    <property type="entry name" value="C1Q"/>
    <property type="match status" value="1"/>
</dbReference>
<dbReference type="Proteomes" id="UP001186944">
    <property type="component" value="Unassembled WGS sequence"/>
</dbReference>
<feature type="domain" description="C1q" evidence="4">
    <location>
        <begin position="1"/>
        <end position="128"/>
    </location>
</feature>
<dbReference type="PRINTS" id="PR00007">
    <property type="entry name" value="COMPLEMNTC1Q"/>
</dbReference>
<keyword evidence="6" id="KW-1185">Reference proteome</keyword>
<dbReference type="InterPro" id="IPR050822">
    <property type="entry name" value="Cerebellin_Synaptic_Org"/>
</dbReference>
<reference evidence="5" key="1">
    <citation type="submission" date="2019-08" db="EMBL/GenBank/DDBJ databases">
        <title>The improved chromosome-level genome for the pearl oyster Pinctada fucata martensii using PacBio sequencing and Hi-C.</title>
        <authorList>
            <person name="Zheng Z."/>
        </authorList>
    </citation>
    <scope>NUCLEOTIDE SEQUENCE</scope>
    <source>
        <strain evidence="5">ZZ-2019</strain>
        <tissue evidence="5">Adductor muscle</tissue>
    </source>
</reference>
<keyword evidence="2" id="KW-0964">Secreted</keyword>
<evidence type="ECO:0000259" key="4">
    <source>
        <dbReference type="PROSITE" id="PS50871"/>
    </source>
</evidence>
<proteinExistence type="predicted"/>
<keyword evidence="3" id="KW-0732">Signal</keyword>
<accession>A0AA88YGL5</accession>
<evidence type="ECO:0000256" key="3">
    <source>
        <dbReference type="ARBA" id="ARBA00022729"/>
    </source>
</evidence>
<dbReference type="PANTHER" id="PTHR22923">
    <property type="entry name" value="CEREBELLIN-RELATED"/>
    <property type="match status" value="1"/>
</dbReference>
<dbReference type="Gene3D" id="2.60.120.40">
    <property type="match status" value="1"/>
</dbReference>
<dbReference type="EMBL" id="VSWD01000007">
    <property type="protein sequence ID" value="KAK3098913.1"/>
    <property type="molecule type" value="Genomic_DNA"/>
</dbReference>